<dbReference type="AlphaFoldDB" id="A0AAD6NH59"/>
<proteinExistence type="predicted"/>
<keyword evidence="2" id="KW-1185">Reference proteome</keyword>
<name>A0AAD6NH59_DREDA</name>
<reference evidence="1" key="1">
    <citation type="submission" date="2023-01" db="EMBL/GenBank/DDBJ databases">
        <title>The chitinases involved in constricting ring structure development in the nematode-trapping fungus Drechslerella dactyloides.</title>
        <authorList>
            <person name="Wang R."/>
            <person name="Zhang L."/>
            <person name="Tang P."/>
            <person name="Li S."/>
            <person name="Liang L."/>
        </authorList>
    </citation>
    <scope>NUCLEOTIDE SEQUENCE</scope>
    <source>
        <strain evidence="1">YMF1.00031</strain>
    </source>
</reference>
<comment type="caution">
    <text evidence="1">The sequence shown here is derived from an EMBL/GenBank/DDBJ whole genome shotgun (WGS) entry which is preliminary data.</text>
</comment>
<dbReference type="EMBL" id="JAQGDS010000009">
    <property type="protein sequence ID" value="KAJ6258099.1"/>
    <property type="molecule type" value="Genomic_DNA"/>
</dbReference>
<organism evidence="1 2">
    <name type="scientific">Drechslerella dactyloides</name>
    <name type="common">Nematode-trapping fungus</name>
    <name type="synonym">Arthrobotrys dactyloides</name>
    <dbReference type="NCBI Taxonomy" id="74499"/>
    <lineage>
        <taxon>Eukaryota</taxon>
        <taxon>Fungi</taxon>
        <taxon>Dikarya</taxon>
        <taxon>Ascomycota</taxon>
        <taxon>Pezizomycotina</taxon>
        <taxon>Orbiliomycetes</taxon>
        <taxon>Orbiliales</taxon>
        <taxon>Orbiliaceae</taxon>
        <taxon>Drechslerella</taxon>
    </lineage>
</organism>
<evidence type="ECO:0000313" key="1">
    <source>
        <dbReference type="EMBL" id="KAJ6258099.1"/>
    </source>
</evidence>
<dbReference type="Proteomes" id="UP001221413">
    <property type="component" value="Unassembled WGS sequence"/>
</dbReference>
<evidence type="ECO:0000313" key="2">
    <source>
        <dbReference type="Proteomes" id="UP001221413"/>
    </source>
</evidence>
<gene>
    <name evidence="1" type="ORF">Dda_7014</name>
</gene>
<sequence>MNEAFQNILESDPPELIHSDSKMFPEIHMTHDSGYSSAENAASSHFPLESAVAPEEAPAYITPSDHKTASQLIKVLDEVKGNLNPEEELSVFKLQRKIDELRSSAIKQGEELAASKMVLHNTQKMLNIAYQKMSRDRIAKSLAHQVMGTYFDLFQKQNESFIRRIHMEVHLNNRMQVPREELSSEQPKGYLKRKATEDDEIEYHEMVMKERELHDAKQEDFNSMRETLVNAIESYLARQDENYLLELPPAKRNRAI</sequence>
<accession>A0AAD6NH59</accession>
<protein>
    <submittedName>
        <fullName evidence="1">Uncharacterized protein</fullName>
    </submittedName>
</protein>